<keyword evidence="3" id="KW-1185">Reference proteome</keyword>
<protein>
    <submittedName>
        <fullName evidence="2">Methyltransferase domain protein</fullName>
    </submittedName>
</protein>
<dbReference type="EMBL" id="CP042910">
    <property type="protein sequence ID" value="QEG17417.1"/>
    <property type="molecule type" value="Genomic_DNA"/>
</dbReference>
<dbReference type="InterPro" id="IPR013217">
    <property type="entry name" value="Methyltransf_12"/>
</dbReference>
<dbReference type="Proteomes" id="UP000322887">
    <property type="component" value="Chromosome"/>
</dbReference>
<evidence type="ECO:0000259" key="1">
    <source>
        <dbReference type="Pfam" id="PF08242"/>
    </source>
</evidence>
<dbReference type="Pfam" id="PF08242">
    <property type="entry name" value="Methyltransf_12"/>
    <property type="match status" value="1"/>
</dbReference>
<dbReference type="SUPFAM" id="SSF53335">
    <property type="entry name" value="S-adenosyl-L-methionine-dependent methyltransferases"/>
    <property type="match status" value="1"/>
</dbReference>
<evidence type="ECO:0000313" key="3">
    <source>
        <dbReference type="Proteomes" id="UP000322887"/>
    </source>
</evidence>
<dbReference type="RefSeq" id="WP_002648044.1">
    <property type="nucleotide sequence ID" value="NZ_CAXBMG010000004.1"/>
</dbReference>
<sequence>MNFKNITASVEQYYSQKIKTHGISPQGVDWNSQESQFLRFDQLLKICNHHSQFSINDFGCGYGALAEYLINQNYSFQYYGYDISDLMLNQARNKFGIVNNHISFTDQISKVPESDYTVASGIFNVKQDTSTSDWESYLLATLEDISNLSRLGFAFNILTKYSDEEKMRPDLYYGDPCFLFDYCKTNFSRNVAILHDYDLYEFTVIVRT</sequence>
<proteinExistence type="predicted"/>
<feature type="domain" description="Methyltransferase type 12" evidence="1">
    <location>
        <begin position="57"/>
        <end position="122"/>
    </location>
</feature>
<keyword evidence="2" id="KW-0808">Transferase</keyword>
<keyword evidence="2" id="KW-0489">Methyltransferase</keyword>
<dbReference type="InterPro" id="IPR029063">
    <property type="entry name" value="SAM-dependent_MTases_sf"/>
</dbReference>
<organism evidence="2 3">
    <name type="scientific">Gimesia maris</name>
    <dbReference type="NCBI Taxonomy" id="122"/>
    <lineage>
        <taxon>Bacteria</taxon>
        <taxon>Pseudomonadati</taxon>
        <taxon>Planctomycetota</taxon>
        <taxon>Planctomycetia</taxon>
        <taxon>Planctomycetales</taxon>
        <taxon>Planctomycetaceae</taxon>
        <taxon>Gimesia</taxon>
    </lineage>
</organism>
<dbReference type="Gene3D" id="3.40.50.150">
    <property type="entry name" value="Vaccinia Virus protein VP39"/>
    <property type="match status" value="1"/>
</dbReference>
<dbReference type="GO" id="GO:0008168">
    <property type="term" value="F:methyltransferase activity"/>
    <property type="evidence" value="ECO:0007669"/>
    <property type="project" value="UniProtKB-KW"/>
</dbReference>
<accession>A0ABX5YP53</accession>
<gene>
    <name evidence="2" type="ORF">GmarT_32970</name>
</gene>
<dbReference type="GeneID" id="98647809"/>
<name>A0ABX5YP53_9PLAN</name>
<dbReference type="GO" id="GO:0032259">
    <property type="term" value="P:methylation"/>
    <property type="evidence" value="ECO:0007669"/>
    <property type="project" value="UniProtKB-KW"/>
</dbReference>
<reference evidence="2 3" key="1">
    <citation type="submission" date="2019-08" db="EMBL/GenBank/DDBJ databases">
        <title>Deep-cultivation of Planctomycetes and their phenomic and genomic characterization uncovers novel biology.</title>
        <authorList>
            <person name="Wiegand S."/>
            <person name="Jogler M."/>
            <person name="Boedeker C."/>
            <person name="Pinto D."/>
            <person name="Vollmers J."/>
            <person name="Rivas-Marin E."/>
            <person name="Kohn T."/>
            <person name="Peeters S.H."/>
            <person name="Heuer A."/>
            <person name="Rast P."/>
            <person name="Oberbeckmann S."/>
            <person name="Bunk B."/>
            <person name="Jeske O."/>
            <person name="Meyerdierks A."/>
            <person name="Storesund J.E."/>
            <person name="Kallscheuer N."/>
            <person name="Luecker S."/>
            <person name="Lage O.M."/>
            <person name="Pohl T."/>
            <person name="Merkel B.J."/>
            <person name="Hornburger P."/>
            <person name="Mueller R.-W."/>
            <person name="Bruemmer F."/>
            <person name="Labrenz M."/>
            <person name="Spormann A.M."/>
            <person name="Op den Camp H."/>
            <person name="Overmann J."/>
            <person name="Amann R."/>
            <person name="Jetten M.S.M."/>
            <person name="Mascher T."/>
            <person name="Medema M.H."/>
            <person name="Devos D.P."/>
            <person name="Kaster A.-K."/>
            <person name="Ovreas L."/>
            <person name="Rohde M."/>
            <person name="Galperin M.Y."/>
            <person name="Jogler C."/>
        </authorList>
    </citation>
    <scope>NUCLEOTIDE SEQUENCE [LARGE SCALE GENOMIC DNA]</scope>
    <source>
        <strain evidence="2 3">DSM 8797</strain>
    </source>
</reference>
<evidence type="ECO:0000313" key="2">
    <source>
        <dbReference type="EMBL" id="QEG17417.1"/>
    </source>
</evidence>